<reference evidence="4" key="1">
    <citation type="journal article" date="2019" name="Int. J. Syst. Evol. Microbiol.">
        <title>The Global Catalogue of Microorganisms (GCM) 10K type strain sequencing project: providing services to taxonomists for standard genome sequencing and annotation.</title>
        <authorList>
            <consortium name="The Broad Institute Genomics Platform"/>
            <consortium name="The Broad Institute Genome Sequencing Center for Infectious Disease"/>
            <person name="Wu L."/>
            <person name="Ma J."/>
        </authorList>
    </citation>
    <scope>NUCLEOTIDE SEQUENCE [LARGE SCALE GENOMIC DNA]</scope>
    <source>
        <strain evidence="4">JCM 31405</strain>
    </source>
</reference>
<evidence type="ECO:0000313" key="3">
    <source>
        <dbReference type="EMBL" id="GGR92580.1"/>
    </source>
</evidence>
<name>A0ABQ2S4X8_9DEIO</name>
<dbReference type="Pfam" id="PF00072">
    <property type="entry name" value="Response_reg"/>
    <property type="match status" value="1"/>
</dbReference>
<dbReference type="SUPFAM" id="SSF52172">
    <property type="entry name" value="CheY-like"/>
    <property type="match status" value="1"/>
</dbReference>
<keyword evidence="1" id="KW-0597">Phosphoprotein</keyword>
<dbReference type="InterPro" id="IPR052893">
    <property type="entry name" value="TCS_response_regulator"/>
</dbReference>
<dbReference type="PANTHER" id="PTHR44520:SF2">
    <property type="entry name" value="RESPONSE REGULATOR RCP1"/>
    <property type="match status" value="1"/>
</dbReference>
<dbReference type="PROSITE" id="PS50110">
    <property type="entry name" value="RESPONSE_REGULATORY"/>
    <property type="match status" value="1"/>
</dbReference>
<dbReference type="EMBL" id="BMQN01000003">
    <property type="protein sequence ID" value="GGR92580.1"/>
    <property type="molecule type" value="Genomic_DNA"/>
</dbReference>
<dbReference type="Gene3D" id="3.40.50.2300">
    <property type="match status" value="1"/>
</dbReference>
<proteinExistence type="predicted"/>
<evidence type="ECO:0000256" key="1">
    <source>
        <dbReference type="PROSITE-ProRule" id="PRU00169"/>
    </source>
</evidence>
<feature type="modified residue" description="4-aspartylphosphate" evidence="1">
    <location>
        <position position="60"/>
    </location>
</feature>
<dbReference type="InterPro" id="IPR011006">
    <property type="entry name" value="CheY-like_superfamily"/>
</dbReference>
<dbReference type="InterPro" id="IPR001789">
    <property type="entry name" value="Sig_transdc_resp-reg_receiver"/>
</dbReference>
<comment type="caution">
    <text evidence="3">The sequence shown here is derived from an EMBL/GenBank/DDBJ whole genome shotgun (WGS) entry which is preliminary data.</text>
</comment>
<feature type="domain" description="Response regulatory" evidence="2">
    <location>
        <begin position="6"/>
        <end position="127"/>
    </location>
</feature>
<evidence type="ECO:0000259" key="2">
    <source>
        <dbReference type="PROSITE" id="PS50110"/>
    </source>
</evidence>
<accession>A0ABQ2S4X8</accession>
<dbReference type="SMART" id="SM00448">
    <property type="entry name" value="REC"/>
    <property type="match status" value="1"/>
</dbReference>
<evidence type="ECO:0000313" key="4">
    <source>
        <dbReference type="Proteomes" id="UP000644548"/>
    </source>
</evidence>
<dbReference type="RefSeq" id="WP_189072966.1">
    <property type="nucleotide sequence ID" value="NZ_BMQN01000003.1"/>
</dbReference>
<organism evidence="3 4">
    <name type="scientific">Deinococcus sedimenti</name>
    <dbReference type="NCBI Taxonomy" id="1867090"/>
    <lineage>
        <taxon>Bacteria</taxon>
        <taxon>Thermotogati</taxon>
        <taxon>Deinococcota</taxon>
        <taxon>Deinococci</taxon>
        <taxon>Deinococcales</taxon>
        <taxon>Deinococcaceae</taxon>
        <taxon>Deinococcus</taxon>
    </lineage>
</organism>
<dbReference type="Proteomes" id="UP000644548">
    <property type="component" value="Unassembled WGS sequence"/>
</dbReference>
<keyword evidence="4" id="KW-1185">Reference proteome</keyword>
<dbReference type="PANTHER" id="PTHR44520">
    <property type="entry name" value="RESPONSE REGULATOR RCP1-RELATED"/>
    <property type="match status" value="1"/>
</dbReference>
<gene>
    <name evidence="3" type="ORF">GCM10008960_19370</name>
</gene>
<protein>
    <submittedName>
        <fullName evidence="3">Two-component system response regulator</fullName>
    </submittedName>
</protein>
<sequence length="150" mass="16239">MTTPFHLLIIDDHLTDLLLLQDAIESQFSDVQLSVAQTAEAATAHLTRPDAPTPHLILLDLFLPGDGGLSVLRRLKAEPRTRGIPVVILTISAAPADIRAAYAEHASGYLVKPLLQSELERQVLHLIEYWRGARTAPPDPPGAPVPHGAD</sequence>